<evidence type="ECO:0000313" key="2">
    <source>
        <dbReference type="Proteomes" id="UP000005824"/>
    </source>
</evidence>
<reference evidence="1 2" key="1">
    <citation type="journal article" date="2011" name="J. Bacteriol.">
        <title>Genome sequence of Chthoniobacter flavus Ellin428, an aerobic heterotrophic soil bacterium.</title>
        <authorList>
            <person name="Kant R."/>
            <person name="van Passel M.W."/>
            <person name="Palva A."/>
            <person name="Lucas S."/>
            <person name="Lapidus A."/>
            <person name="Glavina Del Rio T."/>
            <person name="Dalin E."/>
            <person name="Tice H."/>
            <person name="Bruce D."/>
            <person name="Goodwin L."/>
            <person name="Pitluck S."/>
            <person name="Larimer F.W."/>
            <person name="Land M.L."/>
            <person name="Hauser L."/>
            <person name="Sangwan P."/>
            <person name="de Vos W.M."/>
            <person name="Janssen P.H."/>
            <person name="Smidt H."/>
        </authorList>
    </citation>
    <scope>NUCLEOTIDE SEQUENCE [LARGE SCALE GENOMIC DNA]</scope>
    <source>
        <strain evidence="1 2">Ellin428</strain>
    </source>
</reference>
<dbReference type="EMBL" id="ABVL01000012">
    <property type="protein sequence ID" value="EDY18571.1"/>
    <property type="molecule type" value="Genomic_DNA"/>
</dbReference>
<dbReference type="Proteomes" id="UP000005824">
    <property type="component" value="Unassembled WGS sequence"/>
</dbReference>
<keyword evidence="2" id="KW-1185">Reference proteome</keyword>
<name>B4D4W8_9BACT</name>
<comment type="caution">
    <text evidence="1">The sequence shown here is derived from an EMBL/GenBank/DDBJ whole genome shotgun (WGS) entry which is preliminary data.</text>
</comment>
<dbReference type="RefSeq" id="WP_006981281.1">
    <property type="nucleotide sequence ID" value="NZ_ABVL01000012.1"/>
</dbReference>
<dbReference type="AlphaFoldDB" id="B4D4W8"/>
<evidence type="ECO:0000313" key="1">
    <source>
        <dbReference type="EMBL" id="EDY18571.1"/>
    </source>
</evidence>
<sequence>MTSGSFQQLEGEQLGAVTFIQDYLQLEFDGHGFSICMPMTVQAGGLTTRTGDNRFRNAICEQIAKRVRSVNTQDSEALTIIFEDDSRISISLRESDYSGPEAFTAHGFGDSIIVHRIDDQVA</sequence>
<accession>B4D4W8</accession>
<dbReference type="InParanoid" id="B4D4W8"/>
<organism evidence="1 2">
    <name type="scientific">Chthoniobacter flavus Ellin428</name>
    <dbReference type="NCBI Taxonomy" id="497964"/>
    <lineage>
        <taxon>Bacteria</taxon>
        <taxon>Pseudomonadati</taxon>
        <taxon>Verrucomicrobiota</taxon>
        <taxon>Spartobacteria</taxon>
        <taxon>Chthoniobacterales</taxon>
        <taxon>Chthoniobacteraceae</taxon>
        <taxon>Chthoniobacter</taxon>
    </lineage>
</organism>
<proteinExistence type="predicted"/>
<gene>
    <name evidence="1" type="ORF">CfE428DRAFT_3956</name>
</gene>
<dbReference type="eggNOG" id="ENOG5033DWC">
    <property type="taxonomic scope" value="Bacteria"/>
</dbReference>
<protein>
    <submittedName>
        <fullName evidence="1">Uncharacterized protein</fullName>
    </submittedName>
</protein>